<sequence length="49" mass="5293">MKNKKALVTGGSKWIGKAIVRELAELGAEVLFTSCNARELVDARSEMGN</sequence>
<reference evidence="1 2" key="1">
    <citation type="submission" date="2023-11" db="EMBL/GenBank/DDBJ databases">
        <title>Analysis of the Genomes of Mucilaginibacter gossypii cycad 4 and M. sabulilitoris SNA2: microbes with the potential for plant growth promotion.</title>
        <authorList>
            <person name="Hirsch A.M."/>
            <person name="Humm E."/>
            <person name="Rubbi M."/>
            <person name="Del Vecchio G."/>
            <person name="Ha S.M."/>
            <person name="Pellegrini M."/>
            <person name="Gunsalus R.P."/>
        </authorList>
    </citation>
    <scope>NUCLEOTIDE SEQUENCE [LARGE SCALE GENOMIC DNA]</scope>
    <source>
        <strain evidence="1 2">SNA2</strain>
    </source>
</reference>
<name>A0ABZ0TRI6_9SPHI</name>
<accession>A0ABZ0TRI6</accession>
<dbReference type="EMBL" id="CP139558">
    <property type="protein sequence ID" value="WPU94763.1"/>
    <property type="molecule type" value="Genomic_DNA"/>
</dbReference>
<dbReference type="Gene3D" id="3.40.50.720">
    <property type="entry name" value="NAD(P)-binding Rossmann-like Domain"/>
    <property type="match status" value="1"/>
</dbReference>
<dbReference type="SUPFAM" id="SSF51735">
    <property type="entry name" value="NAD(P)-binding Rossmann-fold domains"/>
    <property type="match status" value="1"/>
</dbReference>
<dbReference type="InterPro" id="IPR002347">
    <property type="entry name" value="SDR_fam"/>
</dbReference>
<keyword evidence="2" id="KW-1185">Reference proteome</keyword>
<dbReference type="InterPro" id="IPR036291">
    <property type="entry name" value="NAD(P)-bd_dom_sf"/>
</dbReference>
<gene>
    <name evidence="1" type="ORF">SNE25_04415</name>
</gene>
<dbReference type="Pfam" id="PF00106">
    <property type="entry name" value="adh_short"/>
    <property type="match status" value="1"/>
</dbReference>
<dbReference type="Proteomes" id="UP001324380">
    <property type="component" value="Chromosome"/>
</dbReference>
<proteinExistence type="predicted"/>
<evidence type="ECO:0000313" key="1">
    <source>
        <dbReference type="EMBL" id="WPU94763.1"/>
    </source>
</evidence>
<organism evidence="1 2">
    <name type="scientific">Mucilaginibacter sabulilitoris</name>
    <dbReference type="NCBI Taxonomy" id="1173583"/>
    <lineage>
        <taxon>Bacteria</taxon>
        <taxon>Pseudomonadati</taxon>
        <taxon>Bacteroidota</taxon>
        <taxon>Sphingobacteriia</taxon>
        <taxon>Sphingobacteriales</taxon>
        <taxon>Sphingobacteriaceae</taxon>
        <taxon>Mucilaginibacter</taxon>
    </lineage>
</organism>
<dbReference type="RefSeq" id="WP_321563878.1">
    <property type="nucleotide sequence ID" value="NZ_CP139558.1"/>
</dbReference>
<protein>
    <submittedName>
        <fullName evidence="1">SDR family NAD(P)-dependent oxidoreductase</fullName>
    </submittedName>
</protein>
<evidence type="ECO:0000313" key="2">
    <source>
        <dbReference type="Proteomes" id="UP001324380"/>
    </source>
</evidence>